<dbReference type="AlphaFoldDB" id="A0AA38UJ95"/>
<proteinExistence type="predicted"/>
<evidence type="ECO:0000256" key="1">
    <source>
        <dbReference type="SAM" id="MobiDB-lite"/>
    </source>
</evidence>
<comment type="caution">
    <text evidence="2">The sequence shown here is derived from an EMBL/GenBank/DDBJ whole genome shotgun (WGS) entry which is preliminary data.</text>
</comment>
<feature type="region of interest" description="Disordered" evidence="1">
    <location>
        <begin position="595"/>
        <end position="651"/>
    </location>
</feature>
<feature type="compositionally biased region" description="Low complexity" evidence="1">
    <location>
        <begin position="98"/>
        <end position="109"/>
    </location>
</feature>
<gene>
    <name evidence="2" type="ORF">F5878DRAFT_606294</name>
</gene>
<sequence>MTTTIPFVLTIARMSEKTRSHAVFLRPVSQVLPCPLLLLPTASLPLSPPAPATTSRLLTHSHSRSRILWLFWLVLAIVSLHRVTLVHVNALPMPLPTSSSDPSQPVESSGPVTQAQAQASTEVLPITFAYYDSNLDRSLTKEEVNELRWAEMQERERKDGETGEVGREEEPKEEGEQTKEKQGKIRGVLKTTYAAVSPGLCFGVEICFVYQRNSQGLPTIKTDVRVRKISHRHDSKYQRPLQVSLVLGSDSNAVVSQPVSRSKNSNKPTQTTHARNTKEALFETFSSLTDLRSALNTHHITDPISSGESFCSAMLQLMQAMDVLRGIYNKDQTLEQNMMSKWRPFWASLRFGFMGPTVPDESLVWQRYKVKGKVVQPRFVNWKDIKQTQLEAAETERAEIEDFQETVEIKGSNSGSAPSDTHSPDTMHLCFEAWRTCFVLISTETAELAILERKLVMPRTKRLTNNLPDLEYHPRVNLRLDEWHVESWKREHPDAKLETNTMEEGSMAAVPVDKPEEERRMAPVAMDGLRKELSNIKLLEKSSGIDISNAELLIHAILKHLQKTCWLSLTKEELEKNLKKPLLDLVYVDFIEDKPASSSQSTPNRKKRLAGAGQNDDHKSDTSSSRHSFKKTKLNRESDLRSSTRSSRSGG</sequence>
<dbReference type="Proteomes" id="UP001163846">
    <property type="component" value="Unassembled WGS sequence"/>
</dbReference>
<keyword evidence="3" id="KW-1185">Reference proteome</keyword>
<feature type="compositionally biased region" description="Polar residues" evidence="1">
    <location>
        <begin position="255"/>
        <end position="274"/>
    </location>
</feature>
<feature type="region of interest" description="Disordered" evidence="1">
    <location>
        <begin position="151"/>
        <end position="183"/>
    </location>
</feature>
<dbReference type="EMBL" id="MU805989">
    <property type="protein sequence ID" value="KAJ3842971.1"/>
    <property type="molecule type" value="Genomic_DNA"/>
</dbReference>
<reference evidence="2" key="1">
    <citation type="submission" date="2022-08" db="EMBL/GenBank/DDBJ databases">
        <authorList>
            <consortium name="DOE Joint Genome Institute"/>
            <person name="Min B."/>
            <person name="Riley R."/>
            <person name="Sierra-Patev S."/>
            <person name="Naranjo-Ortiz M."/>
            <person name="Looney B."/>
            <person name="Konkel Z."/>
            <person name="Slot J.C."/>
            <person name="Sakamoto Y."/>
            <person name="Steenwyk J.L."/>
            <person name="Rokas A."/>
            <person name="Carro J."/>
            <person name="Camarero S."/>
            <person name="Ferreira P."/>
            <person name="Molpeceres G."/>
            <person name="Ruiz-Duenas F.J."/>
            <person name="Serrano A."/>
            <person name="Henrissat B."/>
            <person name="Drula E."/>
            <person name="Hughes K.W."/>
            <person name="Mata J.L."/>
            <person name="Ishikawa N.K."/>
            <person name="Vargas-Isla R."/>
            <person name="Ushijima S."/>
            <person name="Smith C.A."/>
            <person name="Ahrendt S."/>
            <person name="Andreopoulos W."/>
            <person name="He G."/>
            <person name="Labutti K."/>
            <person name="Lipzen A."/>
            <person name="Ng V."/>
            <person name="Sandor L."/>
            <person name="Barry K."/>
            <person name="Martinez A.T."/>
            <person name="Xiao Y."/>
            <person name="Gibbons J.G."/>
            <person name="Terashima K."/>
            <person name="Hibbett D.S."/>
            <person name="Grigoriev I.V."/>
        </authorList>
    </citation>
    <scope>NUCLEOTIDE SEQUENCE</scope>
    <source>
        <strain evidence="2">TFB9207</strain>
    </source>
</reference>
<organism evidence="2 3">
    <name type="scientific">Lentinula raphanica</name>
    <dbReference type="NCBI Taxonomy" id="153919"/>
    <lineage>
        <taxon>Eukaryota</taxon>
        <taxon>Fungi</taxon>
        <taxon>Dikarya</taxon>
        <taxon>Basidiomycota</taxon>
        <taxon>Agaricomycotina</taxon>
        <taxon>Agaricomycetes</taxon>
        <taxon>Agaricomycetidae</taxon>
        <taxon>Agaricales</taxon>
        <taxon>Marasmiineae</taxon>
        <taxon>Omphalotaceae</taxon>
        <taxon>Lentinula</taxon>
    </lineage>
</organism>
<protein>
    <submittedName>
        <fullName evidence="2">Uncharacterized protein</fullName>
    </submittedName>
</protein>
<feature type="region of interest" description="Disordered" evidence="1">
    <location>
        <begin position="255"/>
        <end position="276"/>
    </location>
</feature>
<evidence type="ECO:0000313" key="3">
    <source>
        <dbReference type="Proteomes" id="UP001163846"/>
    </source>
</evidence>
<evidence type="ECO:0000313" key="2">
    <source>
        <dbReference type="EMBL" id="KAJ3842971.1"/>
    </source>
</evidence>
<feature type="region of interest" description="Disordered" evidence="1">
    <location>
        <begin position="96"/>
        <end position="116"/>
    </location>
</feature>
<accession>A0AA38UJ95</accession>
<name>A0AA38UJ95_9AGAR</name>